<dbReference type="GeneID" id="53688940"/>
<protein>
    <submittedName>
        <fullName evidence="1">Uncharacterized protein</fullName>
    </submittedName>
</protein>
<proteinExistence type="predicted"/>
<name>A0A7K4AXV2_9EURY</name>
<dbReference type="AlphaFoldDB" id="A0A7K4AXV2"/>
<dbReference type="RefSeq" id="WP_167829621.1">
    <property type="nucleotide sequence ID" value="NZ_CP032683.1"/>
</dbReference>
<organism evidence="1 2">
    <name type="scientific">Methanosarcina flavescens</name>
    <dbReference type="NCBI Taxonomy" id="1715806"/>
    <lineage>
        <taxon>Archaea</taxon>
        <taxon>Methanobacteriati</taxon>
        <taxon>Methanobacteriota</taxon>
        <taxon>Stenosarchaea group</taxon>
        <taxon>Methanomicrobia</taxon>
        <taxon>Methanosarcinales</taxon>
        <taxon>Methanosarcinaceae</taxon>
        <taxon>Methanosarcina</taxon>
    </lineage>
</organism>
<dbReference type="OrthoDB" id="9358at2157"/>
<sequence>MINDLVRLVNPTGNLGIIGVYAADDPRGVDEHAKKREYLLPFGQLWGKGLIVGKSQTPVKKVILMLRNIIIAGATSPGFIVSHRISIEDVPDAY</sequence>
<dbReference type="Proteomes" id="UP000585579">
    <property type="component" value="Unassembled WGS sequence"/>
</dbReference>
<dbReference type="Gene3D" id="3.90.180.10">
    <property type="entry name" value="Medium-chain alcohol dehydrogenases, catalytic domain"/>
    <property type="match status" value="1"/>
</dbReference>
<dbReference type="SUPFAM" id="SSF51735">
    <property type="entry name" value="NAD(P)-binding Rossmann-fold domains"/>
    <property type="match status" value="1"/>
</dbReference>
<evidence type="ECO:0000313" key="1">
    <source>
        <dbReference type="EMBL" id="NLK33545.1"/>
    </source>
</evidence>
<accession>A0A7K4AXV2</accession>
<dbReference type="Gene3D" id="3.40.50.720">
    <property type="entry name" value="NAD(P)-binding Rossmann-like Domain"/>
    <property type="match status" value="1"/>
</dbReference>
<reference evidence="1 2" key="1">
    <citation type="journal article" date="2020" name="Biotechnol. Biofuels">
        <title>New insights from the biogas microbiome by comprehensive genome-resolved metagenomics of nearly 1600 species originating from multiple anaerobic digesters.</title>
        <authorList>
            <person name="Campanaro S."/>
            <person name="Treu L."/>
            <person name="Rodriguez-R L.M."/>
            <person name="Kovalovszki A."/>
            <person name="Ziels R.M."/>
            <person name="Maus I."/>
            <person name="Zhu X."/>
            <person name="Kougias P.G."/>
            <person name="Basile A."/>
            <person name="Luo G."/>
            <person name="Schluter A."/>
            <person name="Konstantinidis K.T."/>
            <person name="Angelidaki I."/>
        </authorList>
    </citation>
    <scope>NUCLEOTIDE SEQUENCE [LARGE SCALE GENOMIC DNA]</scope>
    <source>
        <strain evidence="1">AS22ysBPME_46</strain>
    </source>
</reference>
<comment type="caution">
    <text evidence="1">The sequence shown here is derived from an EMBL/GenBank/DDBJ whole genome shotgun (WGS) entry which is preliminary data.</text>
</comment>
<gene>
    <name evidence="1" type="ORF">GX302_12200</name>
</gene>
<dbReference type="EMBL" id="JAAYQL010000073">
    <property type="protein sequence ID" value="NLK33545.1"/>
    <property type="molecule type" value="Genomic_DNA"/>
</dbReference>
<dbReference type="InterPro" id="IPR036291">
    <property type="entry name" value="NAD(P)-bd_dom_sf"/>
</dbReference>
<evidence type="ECO:0000313" key="2">
    <source>
        <dbReference type="Proteomes" id="UP000585579"/>
    </source>
</evidence>